<name>A0ABN3HLU2_9ACTN</name>
<feature type="transmembrane region" description="Helical" evidence="2">
    <location>
        <begin position="49"/>
        <end position="68"/>
    </location>
</feature>
<sequence length="243" mass="25309">MDHETGRPAETARLAEALRREADALRPGPPPVDAVLREGRRRRRQRHRALAGTAAAAVLGCLAGALLLPSGPPAGPAAPPAASTVSPAPSPPPAPVPGVRVVRPYEPVEIGQGALLGLLPEGRQNYVVDWSPEGFRESVRQARKAVGDGIRPNSLSGGISFSPDRGVLYTGAWRTDTEPARITVTAAGRTWEAGLVSLPDDPGWGVYHVDAGRLGPDETSATVTVYGPDGTVLARLDTTSPAP</sequence>
<keyword evidence="2" id="KW-0812">Transmembrane</keyword>
<feature type="region of interest" description="Disordered" evidence="1">
    <location>
        <begin position="17"/>
        <end position="46"/>
    </location>
</feature>
<evidence type="ECO:0000313" key="4">
    <source>
        <dbReference type="Proteomes" id="UP001500058"/>
    </source>
</evidence>
<accession>A0ABN3HLU2</accession>
<dbReference type="RefSeq" id="WP_344628776.1">
    <property type="nucleotide sequence ID" value="NZ_BAAATJ010000001.1"/>
</dbReference>
<dbReference type="EMBL" id="BAAATJ010000001">
    <property type="protein sequence ID" value="GAA2383010.1"/>
    <property type="molecule type" value="Genomic_DNA"/>
</dbReference>
<organism evidence="3 4">
    <name type="scientific">Streptomyces glaucosporus</name>
    <dbReference type="NCBI Taxonomy" id="284044"/>
    <lineage>
        <taxon>Bacteria</taxon>
        <taxon>Bacillati</taxon>
        <taxon>Actinomycetota</taxon>
        <taxon>Actinomycetes</taxon>
        <taxon>Kitasatosporales</taxon>
        <taxon>Streptomycetaceae</taxon>
        <taxon>Streptomyces</taxon>
    </lineage>
</organism>
<gene>
    <name evidence="3" type="ORF">GCM10010420_01260</name>
</gene>
<keyword evidence="4" id="KW-1185">Reference proteome</keyword>
<comment type="caution">
    <text evidence="3">The sequence shown here is derived from an EMBL/GenBank/DDBJ whole genome shotgun (WGS) entry which is preliminary data.</text>
</comment>
<keyword evidence="2" id="KW-1133">Transmembrane helix</keyword>
<protein>
    <submittedName>
        <fullName evidence="3">Uncharacterized protein</fullName>
    </submittedName>
</protein>
<dbReference type="Proteomes" id="UP001500058">
    <property type="component" value="Unassembled WGS sequence"/>
</dbReference>
<reference evidence="3 4" key="1">
    <citation type="journal article" date="2019" name="Int. J. Syst. Evol. Microbiol.">
        <title>The Global Catalogue of Microorganisms (GCM) 10K type strain sequencing project: providing services to taxonomists for standard genome sequencing and annotation.</title>
        <authorList>
            <consortium name="The Broad Institute Genomics Platform"/>
            <consortium name="The Broad Institute Genome Sequencing Center for Infectious Disease"/>
            <person name="Wu L."/>
            <person name="Ma J."/>
        </authorList>
    </citation>
    <scope>NUCLEOTIDE SEQUENCE [LARGE SCALE GENOMIC DNA]</scope>
    <source>
        <strain evidence="3 4">JCM 6921</strain>
    </source>
</reference>
<evidence type="ECO:0000256" key="1">
    <source>
        <dbReference type="SAM" id="MobiDB-lite"/>
    </source>
</evidence>
<evidence type="ECO:0000256" key="2">
    <source>
        <dbReference type="SAM" id="Phobius"/>
    </source>
</evidence>
<evidence type="ECO:0000313" key="3">
    <source>
        <dbReference type="EMBL" id="GAA2383010.1"/>
    </source>
</evidence>
<keyword evidence="2" id="KW-0472">Membrane</keyword>
<proteinExistence type="predicted"/>
<feature type="region of interest" description="Disordered" evidence="1">
    <location>
        <begin position="73"/>
        <end position="95"/>
    </location>
</feature>